<dbReference type="Gene3D" id="1.10.8.10">
    <property type="entry name" value="DNA helicase RuvA subunit, C-terminal domain"/>
    <property type="match status" value="1"/>
</dbReference>
<proteinExistence type="predicted"/>
<dbReference type="PROSITE" id="PS00092">
    <property type="entry name" value="N6_MTASE"/>
    <property type="match status" value="1"/>
</dbReference>
<sequence>MVLLSDNEYTIEVAIRRAAQAFEDNDLHYGHGTETALDEASWLVLHALGLSPAIEPDYTQKLTAAQIADCNSLLERRIAERIPAAYLTGQGWFAGRAYLSDKRALVPRSPMAEFIADDFYGALDGIDSPRILDLCTGGGCIAIACAYARTDAIVDASDLSADALALAAQNVELHEMQDRVELLEGSLFEPVSNRYSLIISNPPYVDAADIAAMASEFSHEPMMGLEAGDDGLDLVRIMLRDAADYLEPKGVLVVEVGNSGEALEAAFPSLEFAWLEFANGGYGVFMLTREELLAGNIK</sequence>
<dbReference type="InterPro" id="IPR029063">
    <property type="entry name" value="SAM-dependent_MTases_sf"/>
</dbReference>
<gene>
    <name evidence="6" type="primary">prmB</name>
    <name evidence="6" type="ORF">IMCC3135_25935</name>
</gene>
<dbReference type="InterPro" id="IPR004556">
    <property type="entry name" value="HemK-like"/>
</dbReference>
<dbReference type="Pfam" id="PF17827">
    <property type="entry name" value="PrmC_N"/>
    <property type="match status" value="1"/>
</dbReference>
<dbReference type="GO" id="GO:0036009">
    <property type="term" value="F:protein-glutamine N-methyltransferase activity"/>
    <property type="evidence" value="ECO:0007669"/>
    <property type="project" value="InterPro"/>
</dbReference>
<dbReference type="EC" id="2.1.1.298" evidence="6"/>
<dbReference type="AlphaFoldDB" id="A0A2Z2NUJ7"/>
<keyword evidence="6" id="KW-0687">Ribonucleoprotein</keyword>
<organism evidence="6 7">
    <name type="scientific">Granulosicoccus antarcticus IMCC3135</name>
    <dbReference type="NCBI Taxonomy" id="1192854"/>
    <lineage>
        <taxon>Bacteria</taxon>
        <taxon>Pseudomonadati</taxon>
        <taxon>Pseudomonadota</taxon>
        <taxon>Gammaproteobacteria</taxon>
        <taxon>Chromatiales</taxon>
        <taxon>Granulosicoccaceae</taxon>
        <taxon>Granulosicoccus</taxon>
    </lineage>
</organism>
<evidence type="ECO:0000256" key="2">
    <source>
        <dbReference type="ARBA" id="ARBA00022679"/>
    </source>
</evidence>
<dbReference type="KEGG" id="gai:IMCC3135_25935"/>
<dbReference type="GO" id="GO:0003676">
    <property type="term" value="F:nucleic acid binding"/>
    <property type="evidence" value="ECO:0007669"/>
    <property type="project" value="InterPro"/>
</dbReference>
<dbReference type="PIRSF" id="PIRSF037167">
    <property type="entry name" value="Mtase_YfcB_prd"/>
    <property type="match status" value="1"/>
</dbReference>
<dbReference type="EMBL" id="CP018632">
    <property type="protein sequence ID" value="ASJ75242.1"/>
    <property type="molecule type" value="Genomic_DNA"/>
</dbReference>
<feature type="domain" description="Release factor glutamine methyltransferase N-terminal" evidence="5">
    <location>
        <begin position="31"/>
        <end position="89"/>
    </location>
</feature>
<dbReference type="GO" id="GO:0005840">
    <property type="term" value="C:ribosome"/>
    <property type="evidence" value="ECO:0007669"/>
    <property type="project" value="UniProtKB-KW"/>
</dbReference>
<evidence type="ECO:0000259" key="4">
    <source>
        <dbReference type="Pfam" id="PF05175"/>
    </source>
</evidence>
<dbReference type="NCBIfam" id="TIGR03533">
    <property type="entry name" value="L3_gln_methyl"/>
    <property type="match status" value="1"/>
</dbReference>
<dbReference type="GO" id="GO:0005829">
    <property type="term" value="C:cytosol"/>
    <property type="evidence" value="ECO:0007669"/>
    <property type="project" value="TreeGrafter"/>
</dbReference>
<dbReference type="InterPro" id="IPR002052">
    <property type="entry name" value="DNA_methylase_N6_adenine_CS"/>
</dbReference>
<dbReference type="PANTHER" id="PTHR47806:SF1">
    <property type="entry name" value="RIBOSOMAL PROTEIN UL3 GLUTAMINE METHYLTRANSFERASE"/>
    <property type="match status" value="1"/>
</dbReference>
<keyword evidence="2 6" id="KW-0808">Transferase</keyword>
<dbReference type="RefSeq" id="WP_236994657.1">
    <property type="nucleotide sequence ID" value="NZ_CP018632.1"/>
</dbReference>
<evidence type="ECO:0000256" key="1">
    <source>
        <dbReference type="ARBA" id="ARBA00022603"/>
    </source>
</evidence>
<evidence type="ECO:0000256" key="3">
    <source>
        <dbReference type="ARBA" id="ARBA00022691"/>
    </source>
</evidence>
<dbReference type="InterPro" id="IPR040758">
    <property type="entry name" value="PrmC_N"/>
</dbReference>
<dbReference type="InterPro" id="IPR007848">
    <property type="entry name" value="Small_mtfrase_dom"/>
</dbReference>
<keyword evidence="6" id="KW-0689">Ribosomal protein</keyword>
<dbReference type="PANTHER" id="PTHR47806">
    <property type="entry name" value="50S RIBOSOMAL PROTEIN L3 GLUTAMINE METHYLTRANSFERASE"/>
    <property type="match status" value="1"/>
</dbReference>
<keyword evidence="3" id="KW-0949">S-adenosyl-L-methionine</keyword>
<feature type="domain" description="Methyltransferase small" evidence="4">
    <location>
        <begin position="127"/>
        <end position="213"/>
    </location>
</feature>
<dbReference type="Proteomes" id="UP000250079">
    <property type="component" value="Chromosome"/>
</dbReference>
<dbReference type="GO" id="GO:0032259">
    <property type="term" value="P:methylation"/>
    <property type="evidence" value="ECO:0007669"/>
    <property type="project" value="UniProtKB-KW"/>
</dbReference>
<keyword evidence="1 6" id="KW-0489">Methyltransferase</keyword>
<protein>
    <submittedName>
        <fullName evidence="6">50S ribosomal protein L3 glutamine methyltransferase</fullName>
        <ecNumber evidence="6">2.1.1.298</ecNumber>
    </submittedName>
</protein>
<dbReference type="InterPro" id="IPR017127">
    <property type="entry name" value="Ribosome_uL3_MTase"/>
</dbReference>
<evidence type="ECO:0000259" key="5">
    <source>
        <dbReference type="Pfam" id="PF17827"/>
    </source>
</evidence>
<dbReference type="SUPFAM" id="SSF53335">
    <property type="entry name" value="S-adenosyl-L-methionine-dependent methyltransferases"/>
    <property type="match status" value="1"/>
</dbReference>
<dbReference type="Pfam" id="PF05175">
    <property type="entry name" value="MTS"/>
    <property type="match status" value="1"/>
</dbReference>
<keyword evidence="7" id="KW-1185">Reference proteome</keyword>
<dbReference type="Gene3D" id="3.40.50.150">
    <property type="entry name" value="Vaccinia Virus protein VP39"/>
    <property type="match status" value="1"/>
</dbReference>
<evidence type="ECO:0000313" key="7">
    <source>
        <dbReference type="Proteomes" id="UP000250079"/>
    </source>
</evidence>
<evidence type="ECO:0000313" key="6">
    <source>
        <dbReference type="EMBL" id="ASJ75242.1"/>
    </source>
</evidence>
<name>A0A2Z2NUJ7_9GAMM</name>
<reference evidence="6 7" key="1">
    <citation type="submission" date="2016-12" db="EMBL/GenBank/DDBJ databases">
        <authorList>
            <person name="Song W.-J."/>
            <person name="Kurnit D.M."/>
        </authorList>
    </citation>
    <scope>NUCLEOTIDE SEQUENCE [LARGE SCALE GENOMIC DNA]</scope>
    <source>
        <strain evidence="6 7">IMCC3135</strain>
    </source>
</reference>
<dbReference type="NCBIfam" id="TIGR00536">
    <property type="entry name" value="hemK_fam"/>
    <property type="match status" value="1"/>
</dbReference>
<accession>A0A2Z2NUJ7</accession>